<gene>
    <name evidence="7" type="primary">murE</name>
    <name evidence="12" type="ORF">B5F75_02635</name>
</gene>
<reference evidence="13" key="1">
    <citation type="submission" date="2017-04" db="EMBL/GenBank/DDBJ databases">
        <title>Function of individual gut microbiota members based on whole genome sequencing of pure cultures obtained from chicken caecum.</title>
        <authorList>
            <person name="Medvecky M."/>
            <person name="Cejkova D."/>
            <person name="Polansky O."/>
            <person name="Karasova D."/>
            <person name="Kubasova T."/>
            <person name="Cizek A."/>
            <person name="Rychlik I."/>
        </authorList>
    </citation>
    <scope>NUCLEOTIDE SEQUENCE [LARGE SCALE GENOMIC DNA]</scope>
    <source>
        <strain evidence="13">An273</strain>
    </source>
</reference>
<dbReference type="InterPro" id="IPR036615">
    <property type="entry name" value="Mur_ligase_C_dom_sf"/>
</dbReference>
<organism evidence="12 13">
    <name type="scientific">Candidatus Avelusimicrobium gallicola</name>
    <dbReference type="NCBI Taxonomy" id="2562704"/>
    <lineage>
        <taxon>Bacteria</taxon>
        <taxon>Pseudomonadati</taxon>
        <taxon>Elusimicrobiota</taxon>
        <taxon>Elusimicrobia</taxon>
        <taxon>Elusimicrobiales</taxon>
        <taxon>Elusimicrobiaceae</taxon>
        <taxon>Candidatus Avelusimicrobium</taxon>
    </lineage>
</organism>
<dbReference type="InterPro" id="IPR035911">
    <property type="entry name" value="MurE/MurF_N"/>
</dbReference>
<dbReference type="GO" id="GO:0051301">
    <property type="term" value="P:cell division"/>
    <property type="evidence" value="ECO:0007669"/>
    <property type="project" value="UniProtKB-KW"/>
</dbReference>
<feature type="modified residue" description="N6-carboxylysine" evidence="7">
    <location>
        <position position="214"/>
    </location>
</feature>
<feature type="domain" description="Mur ligase C-terminal" evidence="10">
    <location>
        <begin position="329"/>
        <end position="455"/>
    </location>
</feature>
<comment type="cofactor">
    <cofactor evidence="7">
        <name>Mg(2+)</name>
        <dbReference type="ChEBI" id="CHEBI:18420"/>
    </cofactor>
</comment>
<dbReference type="Pfam" id="PF08245">
    <property type="entry name" value="Mur_ligase_M"/>
    <property type="match status" value="1"/>
</dbReference>
<name>A0A1Y4DJ47_9BACT</name>
<dbReference type="UniPathway" id="UPA00219"/>
<evidence type="ECO:0000259" key="10">
    <source>
        <dbReference type="Pfam" id="PF02875"/>
    </source>
</evidence>
<feature type="binding site" evidence="7">
    <location>
        <begin position="402"/>
        <end position="405"/>
    </location>
    <ligand>
        <name>meso-2,6-diaminopimelate</name>
        <dbReference type="ChEBI" id="CHEBI:57791"/>
    </ligand>
</feature>
<feature type="binding site" evidence="7">
    <location>
        <position position="378"/>
    </location>
    <ligand>
        <name>meso-2,6-diaminopimelate</name>
        <dbReference type="ChEBI" id="CHEBI:57791"/>
    </ligand>
</feature>
<evidence type="ECO:0000256" key="4">
    <source>
        <dbReference type="ARBA" id="ARBA00022984"/>
    </source>
</evidence>
<dbReference type="NCBIfam" id="TIGR01085">
    <property type="entry name" value="murE"/>
    <property type="match status" value="1"/>
</dbReference>
<comment type="function">
    <text evidence="7">Catalyzes the addition of meso-diaminopimelic acid to the nucleotide precursor UDP-N-acetylmuramoyl-L-alanyl-D-glutamate (UMAG) in the biosynthesis of bacterial cell-wall peptidoglycan.</text>
</comment>
<dbReference type="Gene3D" id="3.40.1390.10">
    <property type="entry name" value="MurE/MurF, N-terminal domain"/>
    <property type="match status" value="1"/>
</dbReference>
<dbReference type="Gene3D" id="3.40.1190.10">
    <property type="entry name" value="Mur-like, catalytic domain"/>
    <property type="match status" value="1"/>
</dbReference>
<dbReference type="Pfam" id="PF02875">
    <property type="entry name" value="Mur_ligase_C"/>
    <property type="match status" value="1"/>
</dbReference>
<comment type="caution">
    <text evidence="7">Lacks conserved residue(s) required for the propagation of feature annotation.</text>
</comment>
<dbReference type="GO" id="GO:0008765">
    <property type="term" value="F:UDP-N-acetylmuramoylalanyl-D-glutamate-2,6-diaminopimelate ligase activity"/>
    <property type="evidence" value="ECO:0007669"/>
    <property type="project" value="UniProtKB-UniRule"/>
</dbReference>
<feature type="binding site" evidence="7">
    <location>
        <position position="453"/>
    </location>
    <ligand>
        <name>meso-2,6-diaminopimelate</name>
        <dbReference type="ChEBI" id="CHEBI:57791"/>
    </ligand>
</feature>
<dbReference type="EMBL" id="NFJD01000001">
    <property type="protein sequence ID" value="OUO57689.1"/>
    <property type="molecule type" value="Genomic_DNA"/>
</dbReference>
<evidence type="ECO:0000256" key="7">
    <source>
        <dbReference type="HAMAP-Rule" id="MF_00208"/>
    </source>
</evidence>
<proteinExistence type="inferred from homology"/>
<keyword evidence="7" id="KW-0067">ATP-binding</keyword>
<dbReference type="NCBIfam" id="NF001124">
    <property type="entry name" value="PRK00139.1-2"/>
    <property type="match status" value="1"/>
</dbReference>
<keyword evidence="7" id="KW-0963">Cytoplasm</keyword>
<comment type="subcellular location">
    <subcellularLocation>
        <location evidence="7 8">Cytoplasm</location>
    </subcellularLocation>
</comment>
<evidence type="ECO:0000256" key="6">
    <source>
        <dbReference type="ARBA" id="ARBA00023316"/>
    </source>
</evidence>
<dbReference type="GO" id="GO:0005737">
    <property type="term" value="C:cytoplasm"/>
    <property type="evidence" value="ECO:0007669"/>
    <property type="project" value="UniProtKB-SubCell"/>
</dbReference>
<dbReference type="GO" id="GO:0071555">
    <property type="term" value="P:cell wall organization"/>
    <property type="evidence" value="ECO:0007669"/>
    <property type="project" value="UniProtKB-KW"/>
</dbReference>
<dbReference type="GO" id="GO:0009252">
    <property type="term" value="P:peptidoglycan biosynthetic process"/>
    <property type="evidence" value="ECO:0007669"/>
    <property type="project" value="UniProtKB-UniRule"/>
</dbReference>
<keyword evidence="2 7" id="KW-0132">Cell division</keyword>
<dbReference type="Pfam" id="PF01225">
    <property type="entry name" value="Mur_ligase"/>
    <property type="match status" value="1"/>
</dbReference>
<dbReference type="HAMAP" id="MF_00208">
    <property type="entry name" value="MurE"/>
    <property type="match status" value="1"/>
</dbReference>
<keyword evidence="3 7" id="KW-0133">Cell shape</keyword>
<dbReference type="InterPro" id="IPR004101">
    <property type="entry name" value="Mur_ligase_C"/>
</dbReference>
<dbReference type="SUPFAM" id="SSF53623">
    <property type="entry name" value="MurD-like peptide ligases, catalytic domain"/>
    <property type="match status" value="1"/>
</dbReference>
<sequence length="487" mass="53810">MSSSIVLQKAAENGLTVTGLTFRSQDVRPGFVFFALKGANADGNLFIDDALARGAGMVVSMFAPAKPCPALYYQSADIDRDMADAAYEFYGRPSDAMHMTGITGTKGKTSIAYLLESILTAAGHKVGALGTVNYRMAGQVLSKAPNTTPAALVLFELLARMKNGGCDSVVMEVSSHALELQRVRHIWYDTAVFTNLQRDHLDFHHTFENYFKAKQKLFENLADPHNFKPNRVAVINADDPYGKRLLELLQGRVKTVTFGLESEADFKAQDIQETLEGTSFSINGTPMHIRLLGRHNVYNALAACAAAWVHGADEAAIVRGLAALPGVPGRMERIDEGQPFSVFVDFAYTDESLRRAFDTVEPFKKGRVLVVFGCGGQRDRTKRPLMGNTACSRADRVFLTNDNPRCEDPQQIFNDILAGMKDFSNYQIIPDRAQAIESALKEAQPGDIVIIAGKGHEDYQLVGTQKRHFSDQETVRTWLQKEKKKYV</sequence>
<feature type="domain" description="Mur ligase central" evidence="11">
    <location>
        <begin position="102"/>
        <end position="307"/>
    </location>
</feature>
<feature type="binding site" evidence="7">
    <location>
        <position position="24"/>
    </location>
    <ligand>
        <name>UDP-N-acetyl-alpha-D-muramoyl-L-alanyl-D-glutamate</name>
        <dbReference type="ChEBI" id="CHEBI:83900"/>
    </ligand>
</feature>
<evidence type="ECO:0000313" key="12">
    <source>
        <dbReference type="EMBL" id="OUO57689.1"/>
    </source>
</evidence>
<comment type="caution">
    <text evidence="12">The sequence shown here is derived from an EMBL/GenBank/DDBJ whole genome shotgun (WGS) entry which is preliminary data.</text>
</comment>
<dbReference type="InterPro" id="IPR036565">
    <property type="entry name" value="Mur-like_cat_sf"/>
</dbReference>
<dbReference type="GO" id="GO:0008360">
    <property type="term" value="P:regulation of cell shape"/>
    <property type="evidence" value="ECO:0007669"/>
    <property type="project" value="UniProtKB-KW"/>
</dbReference>
<keyword evidence="7" id="KW-0547">Nucleotide-binding</keyword>
<dbReference type="Proteomes" id="UP000196368">
    <property type="component" value="Unassembled WGS sequence"/>
</dbReference>
<dbReference type="InterPro" id="IPR000713">
    <property type="entry name" value="Mur_ligase_N"/>
</dbReference>
<dbReference type="OrthoDB" id="9800958at2"/>
<keyword evidence="6 7" id="KW-0961">Cell wall biogenesis/degradation</keyword>
<feature type="binding site" evidence="7">
    <location>
        <position position="174"/>
    </location>
    <ligand>
        <name>UDP-N-acetyl-alpha-D-muramoyl-L-alanyl-D-glutamate</name>
        <dbReference type="ChEBI" id="CHEBI:83900"/>
    </ligand>
</feature>
<evidence type="ECO:0000256" key="5">
    <source>
        <dbReference type="ARBA" id="ARBA00023306"/>
    </source>
</evidence>
<feature type="binding site" evidence="7">
    <location>
        <position position="146"/>
    </location>
    <ligand>
        <name>UDP-N-acetyl-alpha-D-muramoyl-L-alanyl-D-glutamate</name>
        <dbReference type="ChEBI" id="CHEBI:83900"/>
    </ligand>
</feature>
<dbReference type="SUPFAM" id="SSF53244">
    <property type="entry name" value="MurD-like peptide ligases, peptide-binding domain"/>
    <property type="match status" value="1"/>
</dbReference>
<comment type="pathway">
    <text evidence="7 8">Cell wall biogenesis; peptidoglycan biosynthesis.</text>
</comment>
<feature type="domain" description="Mur ligase N-terminal catalytic" evidence="9">
    <location>
        <begin position="17"/>
        <end position="60"/>
    </location>
</feature>
<feature type="binding site" evidence="7">
    <location>
        <begin position="104"/>
        <end position="110"/>
    </location>
    <ligand>
        <name>ATP</name>
        <dbReference type="ChEBI" id="CHEBI:30616"/>
    </ligand>
</feature>
<dbReference type="SUPFAM" id="SSF63418">
    <property type="entry name" value="MurE/MurF N-terminal domain"/>
    <property type="match status" value="1"/>
</dbReference>
<dbReference type="RefSeq" id="WP_087287503.1">
    <property type="nucleotide sequence ID" value="NZ_NFJD01000001.1"/>
</dbReference>
<accession>A0A1Y4DJ47</accession>
<evidence type="ECO:0000256" key="2">
    <source>
        <dbReference type="ARBA" id="ARBA00022618"/>
    </source>
</evidence>
<evidence type="ECO:0000256" key="8">
    <source>
        <dbReference type="RuleBase" id="RU004135"/>
    </source>
</evidence>
<dbReference type="Gene3D" id="3.90.190.20">
    <property type="entry name" value="Mur ligase, C-terminal domain"/>
    <property type="match status" value="1"/>
</dbReference>
<evidence type="ECO:0000259" key="9">
    <source>
        <dbReference type="Pfam" id="PF01225"/>
    </source>
</evidence>
<comment type="catalytic activity">
    <reaction evidence="7">
        <text>UDP-N-acetyl-alpha-D-muramoyl-L-alanyl-D-glutamate + meso-2,6-diaminopimelate + ATP = UDP-N-acetyl-alpha-D-muramoyl-L-alanyl-gamma-D-glutamyl-meso-2,6-diaminopimelate + ADP + phosphate + H(+)</text>
        <dbReference type="Rhea" id="RHEA:23676"/>
        <dbReference type="ChEBI" id="CHEBI:15378"/>
        <dbReference type="ChEBI" id="CHEBI:30616"/>
        <dbReference type="ChEBI" id="CHEBI:43474"/>
        <dbReference type="ChEBI" id="CHEBI:57791"/>
        <dbReference type="ChEBI" id="CHEBI:83900"/>
        <dbReference type="ChEBI" id="CHEBI:83905"/>
        <dbReference type="ChEBI" id="CHEBI:456216"/>
        <dbReference type="EC" id="6.3.2.13"/>
    </reaction>
</comment>
<dbReference type="PANTHER" id="PTHR23135:SF4">
    <property type="entry name" value="UDP-N-ACETYLMURAMOYL-L-ALANYL-D-GLUTAMATE--2,6-DIAMINOPIMELATE LIGASE MURE HOMOLOG, CHLOROPLASTIC"/>
    <property type="match status" value="1"/>
</dbReference>
<feature type="short sequence motif" description="Meso-diaminopimelate recognition motif" evidence="7">
    <location>
        <begin position="402"/>
        <end position="405"/>
    </location>
</feature>
<feature type="binding site" evidence="7">
    <location>
        <position position="182"/>
    </location>
    <ligand>
        <name>UDP-N-acetyl-alpha-D-muramoyl-L-alanyl-D-glutamate</name>
        <dbReference type="ChEBI" id="CHEBI:83900"/>
    </ligand>
</feature>
<dbReference type="NCBIfam" id="NF001126">
    <property type="entry name" value="PRK00139.1-4"/>
    <property type="match status" value="1"/>
</dbReference>
<dbReference type="GO" id="GO:0000287">
    <property type="term" value="F:magnesium ion binding"/>
    <property type="evidence" value="ECO:0007669"/>
    <property type="project" value="UniProtKB-UniRule"/>
</dbReference>
<dbReference type="EC" id="6.3.2.13" evidence="7"/>
<dbReference type="InterPro" id="IPR013221">
    <property type="entry name" value="Mur_ligase_cen"/>
</dbReference>
<evidence type="ECO:0000259" key="11">
    <source>
        <dbReference type="Pfam" id="PF08245"/>
    </source>
</evidence>
<keyword evidence="7" id="KW-0460">Magnesium</keyword>
<evidence type="ECO:0000313" key="13">
    <source>
        <dbReference type="Proteomes" id="UP000196368"/>
    </source>
</evidence>
<protein>
    <recommendedName>
        <fullName evidence="7">UDP-N-acetylmuramoyl-L-alanyl-D-glutamate--2,6-diaminopimelate ligase</fullName>
        <ecNumber evidence="7">6.3.2.13</ecNumber>
    </recommendedName>
    <alternativeName>
        <fullName evidence="7">Meso-A2pm-adding enzyme</fullName>
    </alternativeName>
    <alternativeName>
        <fullName evidence="7">Meso-diaminopimelate-adding enzyme</fullName>
    </alternativeName>
    <alternativeName>
        <fullName evidence="7">UDP-MurNAc-L-Ala-D-Glu:meso-diaminopimelate ligase</fullName>
    </alternativeName>
    <alternativeName>
        <fullName evidence="7">UDP-MurNAc-tripeptide synthetase</fullName>
    </alternativeName>
    <alternativeName>
        <fullName evidence="7">UDP-N-acetylmuramyl-tripeptide synthetase</fullName>
    </alternativeName>
</protein>
<keyword evidence="5 7" id="KW-0131">Cell cycle</keyword>
<dbReference type="AlphaFoldDB" id="A0A1Y4DJ47"/>
<comment type="PTM">
    <text evidence="7">Carboxylation is probably crucial for Mg(2+) binding and, consequently, for the gamma-phosphate positioning of ATP.</text>
</comment>
<keyword evidence="7 12" id="KW-0436">Ligase</keyword>
<comment type="similarity">
    <text evidence="1 7">Belongs to the MurCDEF family. MurE subfamily.</text>
</comment>
<dbReference type="GO" id="GO:0005524">
    <property type="term" value="F:ATP binding"/>
    <property type="evidence" value="ECO:0007669"/>
    <property type="project" value="UniProtKB-UniRule"/>
</dbReference>
<evidence type="ECO:0000256" key="3">
    <source>
        <dbReference type="ARBA" id="ARBA00022960"/>
    </source>
</evidence>
<feature type="binding site" evidence="7">
    <location>
        <begin position="147"/>
        <end position="148"/>
    </location>
    <ligand>
        <name>UDP-N-acetyl-alpha-D-muramoyl-L-alanyl-D-glutamate</name>
        <dbReference type="ChEBI" id="CHEBI:83900"/>
    </ligand>
</feature>
<dbReference type="PANTHER" id="PTHR23135">
    <property type="entry name" value="MUR LIGASE FAMILY MEMBER"/>
    <property type="match status" value="1"/>
</dbReference>
<evidence type="ECO:0000256" key="1">
    <source>
        <dbReference type="ARBA" id="ARBA00005898"/>
    </source>
</evidence>
<feature type="binding site" evidence="7">
    <location>
        <position position="457"/>
    </location>
    <ligand>
        <name>meso-2,6-diaminopimelate</name>
        <dbReference type="ChEBI" id="CHEBI:57791"/>
    </ligand>
</feature>
<keyword evidence="13" id="KW-1185">Reference proteome</keyword>
<dbReference type="InterPro" id="IPR005761">
    <property type="entry name" value="UDP-N-AcMur-Glu-dNH2Pim_ligase"/>
</dbReference>
<keyword evidence="4 7" id="KW-0573">Peptidoglycan synthesis</keyword>